<dbReference type="InterPro" id="IPR019028">
    <property type="entry name" value="CBM_49"/>
</dbReference>
<comment type="caution">
    <text evidence="2">The sequence shown here is derived from an EMBL/GenBank/DDBJ whole genome shotgun (WGS) entry which is preliminary data.</text>
</comment>
<sequence>MVIVCTSHTGICRHRVIIKNTSQKASIRDLKLLIQNLSGSLWGLSSTRDGERNTYELPQTDDLLIVSAAGLNQNIGFPSFM</sequence>
<evidence type="ECO:0000259" key="1">
    <source>
        <dbReference type="Pfam" id="PF09478"/>
    </source>
</evidence>
<reference evidence="3" key="1">
    <citation type="journal article" date="2017" name="Plant J.">
        <title>The pomegranate (Punica granatum L.) genome and the genomics of punicalagin biosynthesis.</title>
        <authorList>
            <person name="Qin G."/>
            <person name="Xu C."/>
            <person name="Ming R."/>
            <person name="Tang H."/>
            <person name="Guyot R."/>
            <person name="Kramer E.M."/>
            <person name="Hu Y."/>
            <person name="Yi X."/>
            <person name="Qi Y."/>
            <person name="Xu X."/>
            <person name="Gao Z."/>
            <person name="Pan H."/>
            <person name="Jian J."/>
            <person name="Tian Y."/>
            <person name="Yue Z."/>
            <person name="Xu Y."/>
        </authorList>
    </citation>
    <scope>NUCLEOTIDE SEQUENCE [LARGE SCALE GENOMIC DNA]</scope>
    <source>
        <strain evidence="3">cv. Dabenzi</strain>
    </source>
</reference>
<evidence type="ECO:0000313" key="3">
    <source>
        <dbReference type="Proteomes" id="UP000197138"/>
    </source>
</evidence>
<dbReference type="EMBL" id="MTKT01004399">
    <property type="protein sequence ID" value="OWM71582.1"/>
    <property type="molecule type" value="Genomic_DNA"/>
</dbReference>
<dbReference type="GO" id="GO:0030246">
    <property type="term" value="F:carbohydrate binding"/>
    <property type="evidence" value="ECO:0007669"/>
    <property type="project" value="InterPro"/>
</dbReference>
<dbReference type="AlphaFoldDB" id="A0A218WHV4"/>
<protein>
    <recommendedName>
        <fullName evidence="1">Carbohydrate binding domain-containing protein</fullName>
    </recommendedName>
</protein>
<organism evidence="2 3">
    <name type="scientific">Punica granatum</name>
    <name type="common">Pomegranate</name>
    <dbReference type="NCBI Taxonomy" id="22663"/>
    <lineage>
        <taxon>Eukaryota</taxon>
        <taxon>Viridiplantae</taxon>
        <taxon>Streptophyta</taxon>
        <taxon>Embryophyta</taxon>
        <taxon>Tracheophyta</taxon>
        <taxon>Spermatophyta</taxon>
        <taxon>Magnoliopsida</taxon>
        <taxon>eudicotyledons</taxon>
        <taxon>Gunneridae</taxon>
        <taxon>Pentapetalae</taxon>
        <taxon>rosids</taxon>
        <taxon>malvids</taxon>
        <taxon>Myrtales</taxon>
        <taxon>Lythraceae</taxon>
        <taxon>Punica</taxon>
    </lineage>
</organism>
<name>A0A218WHV4_PUNGR</name>
<proteinExistence type="predicted"/>
<feature type="domain" description="Carbohydrate binding" evidence="1">
    <location>
        <begin position="12"/>
        <end position="59"/>
    </location>
</feature>
<gene>
    <name evidence="2" type="ORF">CDL15_Pgr005769</name>
</gene>
<evidence type="ECO:0000313" key="2">
    <source>
        <dbReference type="EMBL" id="OWM71582.1"/>
    </source>
</evidence>
<accession>A0A218WHV4</accession>
<dbReference type="Pfam" id="PF09478">
    <property type="entry name" value="CBM49"/>
    <property type="match status" value="1"/>
</dbReference>
<dbReference type="Proteomes" id="UP000197138">
    <property type="component" value="Unassembled WGS sequence"/>
</dbReference>